<dbReference type="InterPro" id="IPR011051">
    <property type="entry name" value="RmlC_Cupin_sf"/>
</dbReference>
<dbReference type="CDD" id="cd02214">
    <property type="entry name" value="cupin_MJ1618"/>
    <property type="match status" value="1"/>
</dbReference>
<name>A0AAF0FRZ5_9EURY</name>
<evidence type="ECO:0000259" key="1">
    <source>
        <dbReference type="Pfam" id="PF07883"/>
    </source>
</evidence>
<keyword evidence="3" id="KW-1185">Reference proteome</keyword>
<reference evidence="2" key="1">
    <citation type="submission" date="2022-01" db="EMBL/GenBank/DDBJ databases">
        <title>Complete genome of Methanomicrobium antiquum DSM 21220.</title>
        <authorList>
            <person name="Chen S.-C."/>
            <person name="You Y.-T."/>
            <person name="Zhou Y.-Z."/>
            <person name="Lai M.-C."/>
        </authorList>
    </citation>
    <scope>NUCLEOTIDE SEQUENCE</scope>
    <source>
        <strain evidence="2">DSM 21220</strain>
    </source>
</reference>
<dbReference type="AlphaFoldDB" id="A0AAF0FRZ5"/>
<dbReference type="InterPro" id="IPR013096">
    <property type="entry name" value="Cupin_2"/>
</dbReference>
<evidence type="ECO:0000313" key="3">
    <source>
        <dbReference type="Proteomes" id="UP001218895"/>
    </source>
</evidence>
<feature type="domain" description="Cupin type-2" evidence="1">
    <location>
        <begin position="46"/>
        <end position="114"/>
    </location>
</feature>
<evidence type="ECO:0000313" key="2">
    <source>
        <dbReference type="EMBL" id="WFN36816.1"/>
    </source>
</evidence>
<accession>A0AAF0FRZ5</accession>
<dbReference type="EMBL" id="CP091092">
    <property type="protein sequence ID" value="WFN36816.1"/>
    <property type="molecule type" value="Genomic_DNA"/>
</dbReference>
<dbReference type="Pfam" id="PF07883">
    <property type="entry name" value="Cupin_2"/>
    <property type="match status" value="1"/>
</dbReference>
<dbReference type="GeneID" id="79948730"/>
<dbReference type="RefSeq" id="WP_278099652.1">
    <property type="nucleotide sequence ID" value="NZ_CP091092.1"/>
</dbReference>
<dbReference type="Gene3D" id="2.60.120.10">
    <property type="entry name" value="Jelly Rolls"/>
    <property type="match status" value="1"/>
</dbReference>
<dbReference type="KEGG" id="manq:L1994_00005"/>
<protein>
    <submittedName>
        <fullName evidence="2">Cupin domain-containing protein</fullName>
    </submittedName>
</protein>
<dbReference type="Proteomes" id="UP001218895">
    <property type="component" value="Chromosome"/>
</dbReference>
<dbReference type="PANTHER" id="PTHR36114">
    <property type="entry name" value="16.7 KDA PROTEIN IN WHIE LOCUS"/>
    <property type="match status" value="1"/>
</dbReference>
<dbReference type="InterPro" id="IPR014710">
    <property type="entry name" value="RmlC-like_jellyroll"/>
</dbReference>
<proteinExistence type="predicted"/>
<gene>
    <name evidence="2" type="ORF">L1994_00005</name>
</gene>
<dbReference type="InterPro" id="IPR052044">
    <property type="entry name" value="PKS_Associated_Protein"/>
</dbReference>
<dbReference type="SUPFAM" id="SSF51182">
    <property type="entry name" value="RmlC-like cupins"/>
    <property type="match status" value="1"/>
</dbReference>
<sequence>MLIQDIKNLEYFRSGDNCLLCELLHPEKIKGTLPEKLSMNYSIAHAIVPRGEKSLPHRLKSSSEVYYILSGSGKMHIGDESESVCSGQAVYIPPGDVQYIENTGDLDLVFLAIVSPEWSLEDEEVILD</sequence>
<organism evidence="2 3">
    <name type="scientific">Methanomicrobium antiquum</name>
    <dbReference type="NCBI Taxonomy" id="487686"/>
    <lineage>
        <taxon>Archaea</taxon>
        <taxon>Methanobacteriati</taxon>
        <taxon>Methanobacteriota</taxon>
        <taxon>Stenosarchaea group</taxon>
        <taxon>Methanomicrobia</taxon>
        <taxon>Methanomicrobiales</taxon>
        <taxon>Methanomicrobiaceae</taxon>
        <taxon>Methanomicrobium</taxon>
    </lineage>
</organism>
<dbReference type="PANTHER" id="PTHR36114:SF1">
    <property type="entry name" value="16.7 KDA PROTEIN IN WHIE LOCUS"/>
    <property type="match status" value="1"/>
</dbReference>